<dbReference type="AlphaFoldDB" id="B8BWA8"/>
<comment type="similarity">
    <text evidence="2">Belongs to the CENP-C/MIF2 family.</text>
</comment>
<dbReference type="PANTHER" id="PTHR16684">
    <property type="entry name" value="CENTROMERE PROTEIN C"/>
    <property type="match status" value="1"/>
</dbReference>
<dbReference type="Proteomes" id="UP000001449">
    <property type="component" value="Chromosome 3"/>
</dbReference>
<dbReference type="SUPFAM" id="SSF51182">
    <property type="entry name" value="RmlC-like cupins"/>
    <property type="match status" value="1"/>
</dbReference>
<feature type="region of interest" description="Disordered" evidence="4">
    <location>
        <begin position="97"/>
        <end position="117"/>
    </location>
</feature>
<evidence type="ECO:0000256" key="2">
    <source>
        <dbReference type="ARBA" id="ARBA00010291"/>
    </source>
</evidence>
<dbReference type="KEGG" id="tps:THAPSDRAFT_21986"/>
<dbReference type="GO" id="GO:0000776">
    <property type="term" value="C:kinetochore"/>
    <property type="evidence" value="ECO:0007669"/>
    <property type="project" value="InterPro"/>
</dbReference>
<evidence type="ECO:0000256" key="4">
    <source>
        <dbReference type="SAM" id="MobiDB-lite"/>
    </source>
</evidence>
<dbReference type="EMBL" id="CM000640">
    <property type="protein sequence ID" value="EED94485.1"/>
    <property type="molecule type" value="Genomic_DNA"/>
</dbReference>
<feature type="compositionally biased region" description="Acidic residues" evidence="4">
    <location>
        <begin position="341"/>
        <end position="352"/>
    </location>
</feature>
<gene>
    <name evidence="5" type="ORF">THAPSDRAFT_21986</name>
</gene>
<keyword evidence="3" id="KW-0539">Nucleus</keyword>
<dbReference type="GeneID" id="7443704"/>
<organism evidence="5 6">
    <name type="scientific">Thalassiosira pseudonana</name>
    <name type="common">Marine diatom</name>
    <name type="synonym">Cyclotella nana</name>
    <dbReference type="NCBI Taxonomy" id="35128"/>
    <lineage>
        <taxon>Eukaryota</taxon>
        <taxon>Sar</taxon>
        <taxon>Stramenopiles</taxon>
        <taxon>Ochrophyta</taxon>
        <taxon>Bacillariophyta</taxon>
        <taxon>Coscinodiscophyceae</taxon>
        <taxon>Thalassiosirophycidae</taxon>
        <taxon>Thalassiosirales</taxon>
        <taxon>Thalassiosiraceae</taxon>
        <taxon>Thalassiosira</taxon>
    </lineage>
</organism>
<reference evidence="5 6" key="1">
    <citation type="journal article" date="2004" name="Science">
        <title>The genome of the diatom Thalassiosira pseudonana: ecology, evolution, and metabolism.</title>
        <authorList>
            <person name="Armbrust E.V."/>
            <person name="Berges J.A."/>
            <person name="Bowler C."/>
            <person name="Green B.R."/>
            <person name="Martinez D."/>
            <person name="Putnam N.H."/>
            <person name="Zhou S."/>
            <person name="Allen A.E."/>
            <person name="Apt K.E."/>
            <person name="Bechner M."/>
            <person name="Brzezinski M.A."/>
            <person name="Chaal B.K."/>
            <person name="Chiovitti A."/>
            <person name="Davis A.K."/>
            <person name="Demarest M.S."/>
            <person name="Detter J.C."/>
            <person name="Glavina T."/>
            <person name="Goodstein D."/>
            <person name="Hadi M.Z."/>
            <person name="Hellsten U."/>
            <person name="Hildebrand M."/>
            <person name="Jenkins B.D."/>
            <person name="Jurka J."/>
            <person name="Kapitonov V.V."/>
            <person name="Kroger N."/>
            <person name="Lau W.W."/>
            <person name="Lane T.W."/>
            <person name="Larimer F.W."/>
            <person name="Lippmeier J.C."/>
            <person name="Lucas S."/>
            <person name="Medina M."/>
            <person name="Montsant A."/>
            <person name="Obornik M."/>
            <person name="Parker M.S."/>
            <person name="Palenik B."/>
            <person name="Pazour G.J."/>
            <person name="Richardson P.M."/>
            <person name="Rynearson T.A."/>
            <person name="Saito M.A."/>
            <person name="Schwartz D.C."/>
            <person name="Thamatrakoln K."/>
            <person name="Valentin K."/>
            <person name="Vardi A."/>
            <person name="Wilkerson F.P."/>
            <person name="Rokhsar D.S."/>
        </authorList>
    </citation>
    <scope>NUCLEOTIDE SEQUENCE [LARGE SCALE GENOMIC DNA]</scope>
    <source>
        <strain evidence="5 6">CCMP1335</strain>
    </source>
</reference>
<feature type="compositionally biased region" description="Basic and acidic residues" evidence="4">
    <location>
        <begin position="159"/>
        <end position="195"/>
    </location>
</feature>
<evidence type="ECO:0000313" key="6">
    <source>
        <dbReference type="Proteomes" id="UP000001449"/>
    </source>
</evidence>
<evidence type="ECO:0000256" key="1">
    <source>
        <dbReference type="ARBA" id="ARBA00004123"/>
    </source>
</evidence>
<dbReference type="GO" id="GO:0051382">
    <property type="term" value="P:kinetochore assembly"/>
    <property type="evidence" value="ECO:0000318"/>
    <property type="project" value="GO_Central"/>
</dbReference>
<feature type="region of interest" description="Disordered" evidence="4">
    <location>
        <begin position="517"/>
        <end position="536"/>
    </location>
</feature>
<feature type="compositionally biased region" description="Polar residues" evidence="4">
    <location>
        <begin position="214"/>
        <end position="225"/>
    </location>
</feature>
<dbReference type="InterPro" id="IPR028386">
    <property type="entry name" value="CENP-C/Mif2/cnp3"/>
</dbReference>
<dbReference type="PANTHER" id="PTHR16684:SF11">
    <property type="entry name" value="CENTROMERE PROTEIN C"/>
    <property type="match status" value="1"/>
</dbReference>
<feature type="region of interest" description="Disordered" evidence="4">
    <location>
        <begin position="131"/>
        <end position="504"/>
    </location>
</feature>
<dbReference type="GO" id="GO:0051455">
    <property type="term" value="P:spindle attachment to meiosis I kinetochore"/>
    <property type="evidence" value="ECO:0000318"/>
    <property type="project" value="GO_Central"/>
</dbReference>
<dbReference type="InterPro" id="IPR011051">
    <property type="entry name" value="RmlC_Cupin_sf"/>
</dbReference>
<dbReference type="InterPro" id="IPR014710">
    <property type="entry name" value="RmlC-like_jellyroll"/>
</dbReference>
<feature type="compositionally biased region" description="Polar residues" evidence="4">
    <location>
        <begin position="486"/>
        <end position="496"/>
    </location>
</feature>
<dbReference type="GO" id="GO:0019237">
    <property type="term" value="F:centromeric DNA binding"/>
    <property type="evidence" value="ECO:0000318"/>
    <property type="project" value="GO_Central"/>
</dbReference>
<evidence type="ECO:0000256" key="3">
    <source>
        <dbReference type="ARBA" id="ARBA00023242"/>
    </source>
</evidence>
<accession>B8BWA8</accession>
<feature type="compositionally biased region" description="Basic and acidic residues" evidence="4">
    <location>
        <begin position="517"/>
        <end position="526"/>
    </location>
</feature>
<feature type="region of interest" description="Disordered" evidence="4">
    <location>
        <begin position="573"/>
        <end position="634"/>
    </location>
</feature>
<reference evidence="5 6" key="2">
    <citation type="journal article" date="2008" name="Nature">
        <title>The Phaeodactylum genome reveals the evolutionary history of diatom genomes.</title>
        <authorList>
            <person name="Bowler C."/>
            <person name="Allen A.E."/>
            <person name="Badger J.H."/>
            <person name="Grimwood J."/>
            <person name="Jabbari K."/>
            <person name="Kuo A."/>
            <person name="Maheswari U."/>
            <person name="Martens C."/>
            <person name="Maumus F."/>
            <person name="Otillar R.P."/>
            <person name="Rayko E."/>
            <person name="Salamov A."/>
            <person name="Vandepoele K."/>
            <person name="Beszteri B."/>
            <person name="Gruber A."/>
            <person name="Heijde M."/>
            <person name="Katinka M."/>
            <person name="Mock T."/>
            <person name="Valentin K."/>
            <person name="Verret F."/>
            <person name="Berges J.A."/>
            <person name="Brownlee C."/>
            <person name="Cadoret J.P."/>
            <person name="Chiovitti A."/>
            <person name="Choi C.J."/>
            <person name="Coesel S."/>
            <person name="De Martino A."/>
            <person name="Detter J.C."/>
            <person name="Durkin C."/>
            <person name="Falciatore A."/>
            <person name="Fournet J."/>
            <person name="Haruta M."/>
            <person name="Huysman M.J."/>
            <person name="Jenkins B.D."/>
            <person name="Jiroutova K."/>
            <person name="Jorgensen R.E."/>
            <person name="Joubert Y."/>
            <person name="Kaplan A."/>
            <person name="Kroger N."/>
            <person name="Kroth P.G."/>
            <person name="La Roche J."/>
            <person name="Lindquist E."/>
            <person name="Lommer M."/>
            <person name="Martin-Jezequel V."/>
            <person name="Lopez P.J."/>
            <person name="Lucas S."/>
            <person name="Mangogna M."/>
            <person name="McGinnis K."/>
            <person name="Medlin L.K."/>
            <person name="Montsant A."/>
            <person name="Oudot-Le Secq M.P."/>
            <person name="Napoli C."/>
            <person name="Obornik M."/>
            <person name="Parker M.S."/>
            <person name="Petit J.L."/>
            <person name="Porcel B.M."/>
            <person name="Poulsen N."/>
            <person name="Robison M."/>
            <person name="Rychlewski L."/>
            <person name="Rynearson T.A."/>
            <person name="Schmutz J."/>
            <person name="Shapiro H."/>
            <person name="Siaut M."/>
            <person name="Stanley M."/>
            <person name="Sussman M.R."/>
            <person name="Taylor A.R."/>
            <person name="Vardi A."/>
            <person name="von Dassow P."/>
            <person name="Vyverman W."/>
            <person name="Willis A."/>
            <person name="Wyrwicz L.S."/>
            <person name="Rokhsar D.S."/>
            <person name="Weissenbach J."/>
            <person name="Armbrust E.V."/>
            <person name="Green B.R."/>
            <person name="Van de Peer Y."/>
            <person name="Grigoriev I.V."/>
        </authorList>
    </citation>
    <scope>NUCLEOTIDE SEQUENCE [LARGE SCALE GENOMIC DNA]</scope>
    <source>
        <strain evidence="5 6">CCMP1335</strain>
    </source>
</reference>
<dbReference type="GO" id="GO:0051315">
    <property type="term" value="P:attachment of mitotic spindle microtubules to kinetochore"/>
    <property type="evidence" value="ECO:0000318"/>
    <property type="project" value="GO_Central"/>
</dbReference>
<keyword evidence="6" id="KW-1185">Reference proteome</keyword>
<name>B8BWA8_THAPS</name>
<evidence type="ECO:0000313" key="5">
    <source>
        <dbReference type="EMBL" id="EED94485.1"/>
    </source>
</evidence>
<dbReference type="PaxDb" id="35128-Thaps21986"/>
<sequence>MTPLFLQLPSNISQLHISCSSKQLDTPQQRNNALSIPSSITPSRRFRQILLPSISHCRCQFQTHRISITQHARRLRLRIDDDDEELTTEQAFANANAKQIGKRTGVTLPPRGEIPMEKDSHFEDADAFWDAAKSPAPGSSSSSAAKRSGKGAAKGGHGKKGEVKRAERERIAEQQRVERMQFEEASRKNALKKPDLLNTQDDFDDDDDDDDGDNNNSSRKAQQTPKPAPGWSNRLLHKAMGIPTGDSPANTVLSKVSTAPPSTGARSSISGSRDEFTSTSVKHALRRGHVENQLDTLGRDDGEGSPAVVGGEVVDEKGMDPPEEVEALQRSGGGGGRGVDPEELEDAPEDPADFGQDNDQFSTGGMDSVGGGKSSSKSTPTEALESGVESMMAKHDDYDDDNEGGSGMQLHTQEEHSFDNNNDYDDDLESHHASQKSKSSKGSATEGSFNENVKPNKKKAKKDEKSPVTPTSVLRTKKSKKKKTQNNRVNWSTPNGHTGMVAGNREYEAVPVTDYKEEYAPGEEPRTPGGTEIRRSHRARFKPLQFWKNEKLIYEAQNESGLLGEAMGDMPVVSGVHKAKPTPYKERKVTVKPKQEKNGKRRRGSEDDDEEESSYDGGPNAKNPFDPKTLGKKYQLNNGEHGSIWSETLEDTTESKVVSRLDNRSFSKLPLSNTRKKKESKVVGFASQAFHVPTDQDDLFPGYISGNVVLPPRGIKDAEGVGLCSQVFNVGDCQPNSLEFALADPTNQDGEFNAKTAQRYLLSKGDMFQIPPGNVYRIENHSKTDKACLFWTIIKCTSRAEAASDGEGGAESDEE</sequence>
<protein>
    <recommendedName>
        <fullName evidence="7">Mif2/CENP-C cupin domain-containing protein</fullName>
    </recommendedName>
</protein>
<dbReference type="RefSeq" id="XP_002289049.1">
    <property type="nucleotide sequence ID" value="XM_002289013.1"/>
</dbReference>
<dbReference type="OMA" id="HFEDADA"/>
<comment type="subcellular location">
    <subcellularLocation>
        <location evidence="1">Nucleus</location>
    </subcellularLocation>
</comment>
<feature type="compositionally biased region" description="Basic residues" evidence="4">
    <location>
        <begin position="475"/>
        <end position="485"/>
    </location>
</feature>
<feature type="compositionally biased region" description="Basic and acidic residues" evidence="4">
    <location>
        <begin position="288"/>
        <end position="302"/>
    </location>
</feature>
<dbReference type="HOGENOM" id="CLU_346670_0_0_1"/>
<dbReference type="GO" id="GO:0005634">
    <property type="term" value="C:nucleus"/>
    <property type="evidence" value="ECO:0007669"/>
    <property type="project" value="UniProtKB-SubCell"/>
</dbReference>
<evidence type="ECO:0008006" key="7">
    <source>
        <dbReference type="Google" id="ProtNLM"/>
    </source>
</evidence>
<feature type="compositionally biased region" description="Polar residues" evidence="4">
    <location>
        <begin position="247"/>
        <end position="281"/>
    </location>
</feature>
<feature type="compositionally biased region" description="Low complexity" evidence="4">
    <location>
        <begin position="131"/>
        <end position="146"/>
    </location>
</feature>
<feature type="compositionally biased region" description="Basic and acidic residues" evidence="4">
    <location>
        <begin position="583"/>
        <end position="598"/>
    </location>
</feature>
<dbReference type="Gene3D" id="2.60.120.10">
    <property type="entry name" value="Jelly Rolls"/>
    <property type="match status" value="1"/>
</dbReference>
<dbReference type="InParanoid" id="B8BWA8"/>
<feature type="compositionally biased region" description="Acidic residues" evidence="4">
    <location>
        <begin position="201"/>
        <end position="213"/>
    </location>
</feature>
<dbReference type="eggNOG" id="ENOG502RU66">
    <property type="taxonomic scope" value="Eukaryota"/>
</dbReference>
<proteinExistence type="inferred from homology"/>